<name>H5TXH9_9ACTN</name>
<evidence type="ECO:0000256" key="2">
    <source>
        <dbReference type="SAM" id="Phobius"/>
    </source>
</evidence>
<feature type="compositionally biased region" description="Basic and acidic residues" evidence="1">
    <location>
        <begin position="50"/>
        <end position="75"/>
    </location>
</feature>
<evidence type="ECO:0000256" key="1">
    <source>
        <dbReference type="SAM" id="MobiDB-lite"/>
    </source>
</evidence>
<keyword evidence="5" id="KW-1185">Reference proteome</keyword>
<gene>
    <name evidence="4" type="ORF">GOSPT_034_00540</name>
</gene>
<dbReference type="Proteomes" id="UP000005845">
    <property type="component" value="Unassembled WGS sequence"/>
</dbReference>
<feature type="region of interest" description="Disordered" evidence="1">
    <location>
        <begin position="112"/>
        <end position="166"/>
    </location>
</feature>
<protein>
    <recommendedName>
        <fullName evidence="3">DUF3152 domain-containing protein</fullName>
    </recommendedName>
</protein>
<dbReference type="SUPFAM" id="SSF55486">
    <property type="entry name" value="Metalloproteases ('zincins'), catalytic domain"/>
    <property type="match status" value="1"/>
</dbReference>
<keyword evidence="2" id="KW-0472">Membrane</keyword>
<feature type="domain" description="DUF3152" evidence="3">
    <location>
        <begin position="156"/>
        <end position="359"/>
    </location>
</feature>
<reference evidence="4 5" key="1">
    <citation type="submission" date="2012-02" db="EMBL/GenBank/DDBJ databases">
        <title>Whole genome shotgun sequence of Gordonia sputi NBRC 100414.</title>
        <authorList>
            <person name="Yoshida I."/>
            <person name="Hosoyama A."/>
            <person name="Tsuchikane K."/>
            <person name="Katsumata H."/>
            <person name="Yamazaki S."/>
            <person name="Fujita N."/>
        </authorList>
    </citation>
    <scope>NUCLEOTIDE SEQUENCE [LARGE SCALE GENOMIC DNA]</scope>
    <source>
        <strain evidence="4 5">NBRC 100414</strain>
    </source>
</reference>
<feature type="compositionally biased region" description="Basic and acidic residues" evidence="1">
    <location>
        <begin position="18"/>
        <end position="27"/>
    </location>
</feature>
<keyword evidence="2" id="KW-1133">Transmembrane helix</keyword>
<feature type="compositionally biased region" description="Basic and acidic residues" evidence="1">
    <location>
        <begin position="1"/>
        <end position="10"/>
    </location>
</feature>
<dbReference type="InterPro" id="IPR022603">
    <property type="entry name" value="DUF3152"/>
</dbReference>
<evidence type="ECO:0000313" key="5">
    <source>
        <dbReference type="Proteomes" id="UP000005845"/>
    </source>
</evidence>
<dbReference type="EMBL" id="BAFC01000034">
    <property type="protein sequence ID" value="GAB38187.1"/>
    <property type="molecule type" value="Genomic_DNA"/>
</dbReference>
<dbReference type="eggNOG" id="COG5479">
    <property type="taxonomic scope" value="Bacteria"/>
</dbReference>
<comment type="caution">
    <text evidence="4">The sequence shown here is derived from an EMBL/GenBank/DDBJ whole genome shotgun (WGS) entry which is preliminary data.</text>
</comment>
<accession>H5TXH9</accession>
<feature type="region of interest" description="Disordered" evidence="1">
    <location>
        <begin position="1"/>
        <end position="77"/>
    </location>
</feature>
<keyword evidence="2" id="KW-0812">Transmembrane</keyword>
<evidence type="ECO:0000313" key="4">
    <source>
        <dbReference type="EMBL" id="GAB38187.1"/>
    </source>
</evidence>
<dbReference type="AlphaFoldDB" id="H5TXH9"/>
<evidence type="ECO:0000259" key="3">
    <source>
        <dbReference type="Pfam" id="PF11350"/>
    </source>
</evidence>
<organism evidence="4 5">
    <name type="scientific">Gordonia sputi NBRC 100414</name>
    <dbReference type="NCBI Taxonomy" id="1089453"/>
    <lineage>
        <taxon>Bacteria</taxon>
        <taxon>Bacillati</taxon>
        <taxon>Actinomycetota</taxon>
        <taxon>Actinomycetes</taxon>
        <taxon>Mycobacteriales</taxon>
        <taxon>Gordoniaceae</taxon>
        <taxon>Gordonia</taxon>
    </lineage>
</organism>
<dbReference type="Pfam" id="PF11350">
    <property type="entry name" value="DUF3152"/>
    <property type="match status" value="1"/>
</dbReference>
<sequence>MPRAARESRSQQRAARSSVEDTTRIETIRTGAASNSGARPRSRPLPDQPLRARWDPTDDNGRARVDRDAQPERKKQSALGRFVSTYGWRAYAIPVLIILTIVLIVVTVRDDDSSSDASSSDVTPAAQRNTNVTKETKPVGAPTSSIKDVSLPAGTLPDGGPYTQQGKKTFHVVPGSGKQIGTGPQVYTYTVEVEDGVAPSDYGSDRTFGKMVDATLANSRSWIGDGKVAFRRIADGEPDLRISLSSPGTARELCGYQIKLETSCFYPPDKRVTINEARWVRGALSYEGDDVAYRQYLINHEVGHGIGYEHHEPCKHNGALAPVMMQQSFGVANSQIMALDPDMEADKTFVCKPNPWPFPDR</sequence>
<proteinExistence type="predicted"/>
<feature type="transmembrane region" description="Helical" evidence="2">
    <location>
        <begin position="90"/>
        <end position="108"/>
    </location>
</feature>